<evidence type="ECO:0000313" key="7">
    <source>
        <dbReference type="EMBL" id="GLB68621.1"/>
    </source>
</evidence>
<dbReference type="Pfam" id="PF13515">
    <property type="entry name" value="FUSC_2"/>
    <property type="match status" value="1"/>
</dbReference>
<reference evidence="7 8" key="1">
    <citation type="journal article" date="2023" name="Int. J. Syst. Evol. Microbiol.">
        <title>Arthrobacter mangrovi sp. nov., an actinobacterium isolated from the rhizosphere of a mangrove.</title>
        <authorList>
            <person name="Hamada M."/>
            <person name="Saitou S."/>
            <person name="Enomoto N."/>
            <person name="Nanri K."/>
            <person name="Hidaka K."/>
            <person name="Miura T."/>
            <person name="Tamura T."/>
        </authorList>
    </citation>
    <scope>NUCLEOTIDE SEQUENCE [LARGE SCALE GENOMIC DNA]</scope>
    <source>
        <strain evidence="7 8">NBRC 112813</strain>
    </source>
</reference>
<evidence type="ECO:0000256" key="2">
    <source>
        <dbReference type="ARBA" id="ARBA00022692"/>
    </source>
</evidence>
<comment type="subcellular location">
    <subcellularLocation>
        <location evidence="1">Membrane</location>
        <topology evidence="1">Multi-pass membrane protein</topology>
    </subcellularLocation>
</comment>
<comment type="caution">
    <text evidence="7">The sequence shown here is derived from an EMBL/GenBank/DDBJ whole genome shotgun (WGS) entry which is preliminary data.</text>
</comment>
<feature type="transmembrane region" description="Helical" evidence="5">
    <location>
        <begin position="191"/>
        <end position="208"/>
    </location>
</feature>
<proteinExistence type="predicted"/>
<feature type="transmembrane region" description="Helical" evidence="5">
    <location>
        <begin position="313"/>
        <end position="331"/>
    </location>
</feature>
<feature type="transmembrane region" description="Helical" evidence="5">
    <location>
        <begin position="94"/>
        <end position="111"/>
    </location>
</feature>
<keyword evidence="8" id="KW-1185">Reference proteome</keyword>
<evidence type="ECO:0000259" key="6">
    <source>
        <dbReference type="Pfam" id="PF13515"/>
    </source>
</evidence>
<accession>A0ABQ5MXD5</accession>
<feature type="transmembrane region" description="Helical" evidence="5">
    <location>
        <begin position="140"/>
        <end position="159"/>
    </location>
</feature>
<dbReference type="RefSeq" id="WP_264796715.1">
    <property type="nucleotide sequence ID" value="NZ_BRVS01000019.1"/>
</dbReference>
<feature type="transmembrane region" description="Helical" evidence="5">
    <location>
        <begin position="71"/>
        <end position="88"/>
    </location>
</feature>
<dbReference type="EMBL" id="BRVS01000019">
    <property type="protein sequence ID" value="GLB68621.1"/>
    <property type="molecule type" value="Genomic_DNA"/>
</dbReference>
<feature type="transmembrane region" description="Helical" evidence="5">
    <location>
        <begin position="283"/>
        <end position="301"/>
    </location>
</feature>
<feature type="domain" description="Integral membrane bound transporter" evidence="6">
    <location>
        <begin position="201"/>
        <end position="324"/>
    </location>
</feature>
<evidence type="ECO:0000256" key="5">
    <source>
        <dbReference type="SAM" id="Phobius"/>
    </source>
</evidence>
<gene>
    <name evidence="7" type="ORF">AHIS1636_30630</name>
</gene>
<sequence length="354" mass="37814">MKEHVREFFRVGPARQDHIVGIRCAASVGLPLLALLAMDCFDLMVFAAFGAFTGIYGRGEPHGARLRHQAEFGVLMLLVMLAGALTAAADAGPWGIVIGTTVVAGLLSLAVNYFGLRPAGVIFFTFGYAAIGSIQPTPPLWQAMLTGLVSVLLAMLIGVSSRLVPSWRTSMAPPPKRVLTPDHWREFRVEAAANAVAALAAGTIATIVGLGHNYWAMVAAVAPIAGPSLAQRIKKGVHRILGTFAGVVAAGLLLAPHPAPWALVLMVIVLQFAAEMFVLRHYALALIFITPLALIMTELAAPTNPQELMVDRALQTAIGALVGISLVYLMHQRTLREKNRRRFLKSRGGNPGQD</sequence>
<name>A0ABQ5MXD5_9MICC</name>
<evidence type="ECO:0000313" key="8">
    <source>
        <dbReference type="Proteomes" id="UP001209654"/>
    </source>
</evidence>
<organism evidence="7 8">
    <name type="scientific">Arthrobacter mangrovi</name>
    <dbReference type="NCBI Taxonomy" id="2966350"/>
    <lineage>
        <taxon>Bacteria</taxon>
        <taxon>Bacillati</taxon>
        <taxon>Actinomycetota</taxon>
        <taxon>Actinomycetes</taxon>
        <taxon>Micrococcales</taxon>
        <taxon>Micrococcaceae</taxon>
        <taxon>Arthrobacter</taxon>
    </lineage>
</organism>
<keyword evidence="2 5" id="KW-0812">Transmembrane</keyword>
<protein>
    <submittedName>
        <fullName evidence="7">FUSC family protein</fullName>
    </submittedName>
</protein>
<keyword evidence="3 5" id="KW-1133">Transmembrane helix</keyword>
<keyword evidence="4 5" id="KW-0472">Membrane</keyword>
<evidence type="ECO:0000256" key="4">
    <source>
        <dbReference type="ARBA" id="ARBA00023136"/>
    </source>
</evidence>
<feature type="transmembrane region" description="Helical" evidence="5">
    <location>
        <begin position="43"/>
        <end position="59"/>
    </location>
</feature>
<feature type="transmembrane region" description="Helical" evidence="5">
    <location>
        <begin position="118"/>
        <end position="134"/>
    </location>
</feature>
<evidence type="ECO:0000256" key="3">
    <source>
        <dbReference type="ARBA" id="ARBA00022989"/>
    </source>
</evidence>
<dbReference type="InterPro" id="IPR049453">
    <property type="entry name" value="Memb_transporter_dom"/>
</dbReference>
<dbReference type="Proteomes" id="UP001209654">
    <property type="component" value="Unassembled WGS sequence"/>
</dbReference>
<evidence type="ECO:0000256" key="1">
    <source>
        <dbReference type="ARBA" id="ARBA00004141"/>
    </source>
</evidence>